<dbReference type="NCBIfam" id="TIGR03649">
    <property type="entry name" value="ergot_EASG"/>
    <property type="match status" value="1"/>
</dbReference>
<keyword evidence="7" id="KW-1185">Reference proteome</keyword>
<comment type="caution">
    <text evidence="6">The sequence shown here is derived from an EMBL/GenBank/DDBJ whole genome shotgun (WGS) entry which is preliminary data.</text>
</comment>
<dbReference type="SUPFAM" id="SSF51735">
    <property type="entry name" value="NAD(P)-binding Rossmann-fold domains"/>
    <property type="match status" value="1"/>
</dbReference>
<dbReference type="InterPro" id="IPR036291">
    <property type="entry name" value="NAD(P)-bd_dom_sf"/>
</dbReference>
<dbReference type="PANTHER" id="PTHR43162">
    <property type="match status" value="1"/>
</dbReference>
<evidence type="ECO:0000256" key="2">
    <source>
        <dbReference type="ARBA" id="ARBA00005372"/>
    </source>
</evidence>
<accession>A0ABU7G945</accession>
<keyword evidence="3" id="KW-0017">Alkaloid metabolism</keyword>
<dbReference type="EMBL" id="JAYDYW010000016">
    <property type="protein sequence ID" value="MEE1675780.1"/>
    <property type="molecule type" value="Genomic_DNA"/>
</dbReference>
<dbReference type="InterPro" id="IPR051604">
    <property type="entry name" value="Ergot_Alk_Oxidoreductase"/>
</dbReference>
<dbReference type="InterPro" id="IPR008030">
    <property type="entry name" value="NmrA-like"/>
</dbReference>
<dbReference type="Proteomes" id="UP001310248">
    <property type="component" value="Unassembled WGS sequence"/>
</dbReference>
<comment type="similarity">
    <text evidence="2">Belongs to the fgaFS/easG family.</text>
</comment>
<protein>
    <submittedName>
        <fullName evidence="6">Ergot alkaloid biosynthesis protein</fullName>
    </submittedName>
</protein>
<reference evidence="7" key="1">
    <citation type="submission" date="2023-07" db="EMBL/GenBank/DDBJ databases">
        <title>Draft genome sequence of Agarivorans aestuarii strain ZMCS4, a CAZymes producing bacteria isolated from the marine brown algae Clodostephus spongiosus.</title>
        <authorList>
            <person name="Lorente B."/>
            <person name="Cabral C."/>
            <person name="Frias J."/>
            <person name="Faria J."/>
            <person name="Toubarro D."/>
        </authorList>
    </citation>
    <scope>NUCLEOTIDE SEQUENCE [LARGE SCALE GENOMIC DNA]</scope>
    <source>
        <strain evidence="7">ZMCS4</strain>
    </source>
</reference>
<name>A0ABU7G945_9ALTE</name>
<dbReference type="InterPro" id="IPR019901">
    <property type="entry name" value="Ergot_alkaloid_biosynthesis"/>
</dbReference>
<proteinExistence type="inferred from homology"/>
<evidence type="ECO:0000313" key="6">
    <source>
        <dbReference type="EMBL" id="MEE1675780.1"/>
    </source>
</evidence>
<sequence>MNTVLITGGTGKTGRRIAEKLTQQGVGVRLASRSALPINNYESIRFIWGDETTYDAALKDVKAIYLLAPANVAEPLDVMKPFIDYAVKKGVKRFVLLSASSLPKGGPMMGAVHAYLEETVPEWAALRPTWFMQNFSEQQHLETILSEGAIYSATDNGRVPFIDADDIASVAAVALTRKEPLNRDVIMTGPSAITYDDVASTISRVINKPVEHIKLTEGQLRQRFIVSGMELVYANVLSAMDTAISLGSEENCSNEVKNLTGKDPISFLDFAEQASMNWAR</sequence>
<dbReference type="Pfam" id="PF05368">
    <property type="entry name" value="NmrA"/>
    <property type="match status" value="1"/>
</dbReference>
<dbReference type="PANTHER" id="PTHR43162:SF1">
    <property type="entry name" value="PRESTALK A DIFFERENTIATION PROTEIN A"/>
    <property type="match status" value="1"/>
</dbReference>
<keyword evidence="4" id="KW-0560">Oxidoreductase</keyword>
<evidence type="ECO:0000259" key="5">
    <source>
        <dbReference type="Pfam" id="PF05368"/>
    </source>
</evidence>
<comment type="pathway">
    <text evidence="1">Alkaloid biosynthesis; ergot alkaloid biosynthesis.</text>
</comment>
<evidence type="ECO:0000256" key="1">
    <source>
        <dbReference type="ARBA" id="ARBA00005107"/>
    </source>
</evidence>
<dbReference type="Gene3D" id="3.90.25.10">
    <property type="entry name" value="UDP-galactose 4-epimerase, domain 1"/>
    <property type="match status" value="1"/>
</dbReference>
<evidence type="ECO:0000313" key="7">
    <source>
        <dbReference type="Proteomes" id="UP001310248"/>
    </source>
</evidence>
<feature type="domain" description="NmrA-like" evidence="5">
    <location>
        <begin position="2"/>
        <end position="240"/>
    </location>
</feature>
<dbReference type="Gene3D" id="3.40.50.720">
    <property type="entry name" value="NAD(P)-binding Rossmann-like Domain"/>
    <property type="match status" value="1"/>
</dbReference>
<organism evidence="6 7">
    <name type="scientific">Agarivorans aestuarii</name>
    <dbReference type="NCBI Taxonomy" id="1563703"/>
    <lineage>
        <taxon>Bacteria</taxon>
        <taxon>Pseudomonadati</taxon>
        <taxon>Pseudomonadota</taxon>
        <taxon>Gammaproteobacteria</taxon>
        <taxon>Alteromonadales</taxon>
        <taxon>Alteromonadaceae</taxon>
        <taxon>Agarivorans</taxon>
    </lineage>
</organism>
<dbReference type="RefSeq" id="WP_329776565.1">
    <property type="nucleotide sequence ID" value="NZ_JAYDYW010000016.1"/>
</dbReference>
<evidence type="ECO:0000256" key="4">
    <source>
        <dbReference type="ARBA" id="ARBA00023002"/>
    </source>
</evidence>
<gene>
    <name evidence="6" type="ORF">SNR37_001107</name>
</gene>
<evidence type="ECO:0000256" key="3">
    <source>
        <dbReference type="ARBA" id="ARBA00022589"/>
    </source>
</evidence>